<protein>
    <recommendedName>
        <fullName evidence="3">NERD domain-containing protein</fullName>
    </recommendedName>
</protein>
<name>A0A934R115_9BACT</name>
<dbReference type="AlphaFoldDB" id="A0A934R115"/>
<evidence type="ECO:0008006" key="3">
    <source>
        <dbReference type="Google" id="ProtNLM"/>
    </source>
</evidence>
<proteinExistence type="predicted"/>
<dbReference type="RefSeq" id="WP_200349164.1">
    <property type="nucleotide sequence ID" value="NZ_BAABHZ010000005.1"/>
</dbReference>
<gene>
    <name evidence="1" type="ORF">JIN84_01060</name>
</gene>
<sequence>MNRGNDIESIVQDICNLRFFADFTYRSPKYKKADGQEKEAADILVILDSKILVIQIKTKKVKMEGGVLGEIEMRRITSTMEKGIRQFRALAEALQRPDFNILVNSRGVKIEFKRESIKDIILLLIMDPFCEDGDLGQLFRPSRTCMVEEGAEIPLHIFSLHQFHVLASLADTLPDFLQFLEVSWALHSLKLLKPSIDPVDEWKMQTFEKQIISSAVKSMEPLGILGREEEHSNLLMLLEEKEKNSYLIDILIENLSNGVGKNWKIDSRLDKIANLVEPPNSQAANNALIPLLARLKRSYRVEVIKCYLEKVARCRTMPKESSFGGVIFEGFEEGYLLFASRRDFEVVHMDIMAIGWEFCRKNKLKKSICIFGCKVDECDQPLGVLMIEFENDLNLLNFGDFDPQLFDAQEYRTI</sequence>
<dbReference type="EMBL" id="JAENIK010000002">
    <property type="protein sequence ID" value="MBK1814198.1"/>
    <property type="molecule type" value="Genomic_DNA"/>
</dbReference>
<reference evidence="1" key="1">
    <citation type="submission" date="2021-01" db="EMBL/GenBank/DDBJ databases">
        <title>Modified the classification status of verrucomicrobia.</title>
        <authorList>
            <person name="Feng X."/>
        </authorList>
    </citation>
    <scope>NUCLEOTIDE SEQUENCE</scope>
    <source>
        <strain evidence="1">JCM 18052</strain>
    </source>
</reference>
<accession>A0A934R115</accession>
<comment type="caution">
    <text evidence="1">The sequence shown here is derived from an EMBL/GenBank/DDBJ whole genome shotgun (WGS) entry which is preliminary data.</text>
</comment>
<dbReference type="Proteomes" id="UP000600139">
    <property type="component" value="Unassembled WGS sequence"/>
</dbReference>
<evidence type="ECO:0000313" key="1">
    <source>
        <dbReference type="EMBL" id="MBK1814198.1"/>
    </source>
</evidence>
<organism evidence="1 2">
    <name type="scientific">Luteolibacter yonseiensis</name>
    <dbReference type="NCBI Taxonomy" id="1144680"/>
    <lineage>
        <taxon>Bacteria</taxon>
        <taxon>Pseudomonadati</taxon>
        <taxon>Verrucomicrobiota</taxon>
        <taxon>Verrucomicrobiia</taxon>
        <taxon>Verrucomicrobiales</taxon>
        <taxon>Verrucomicrobiaceae</taxon>
        <taxon>Luteolibacter</taxon>
    </lineage>
</organism>
<evidence type="ECO:0000313" key="2">
    <source>
        <dbReference type="Proteomes" id="UP000600139"/>
    </source>
</evidence>
<keyword evidence="2" id="KW-1185">Reference proteome</keyword>